<dbReference type="SUPFAM" id="SSF53098">
    <property type="entry name" value="Ribonuclease H-like"/>
    <property type="match status" value="1"/>
</dbReference>
<reference evidence="7 8" key="1">
    <citation type="submission" date="2015-08" db="EMBL/GenBank/DDBJ databases">
        <title>Next Generation Sequencing and Analysis of the Genome of Puccinia sorghi L Schw, the Causal Agent of Maize Common Rust.</title>
        <authorList>
            <person name="Rochi L."/>
            <person name="Burguener G."/>
            <person name="Darino M."/>
            <person name="Turjanski A."/>
            <person name="Kreff E."/>
            <person name="Dieguez M.J."/>
            <person name="Sacco F."/>
        </authorList>
    </citation>
    <scope>NUCLEOTIDE SEQUENCE [LARGE SCALE GENOMIC DNA]</scope>
    <source>
        <strain evidence="7 8">RO10H11247</strain>
    </source>
</reference>
<evidence type="ECO:0000313" key="7">
    <source>
        <dbReference type="EMBL" id="KNZ49855.1"/>
    </source>
</evidence>
<dbReference type="PANTHER" id="PTHR46481">
    <property type="entry name" value="ZINC FINGER BED DOMAIN-CONTAINING PROTEIN 4"/>
    <property type="match status" value="1"/>
</dbReference>
<dbReference type="GO" id="GO:0005634">
    <property type="term" value="C:nucleus"/>
    <property type="evidence" value="ECO:0007669"/>
    <property type="project" value="UniProtKB-SubCell"/>
</dbReference>
<evidence type="ECO:0000256" key="2">
    <source>
        <dbReference type="ARBA" id="ARBA00022723"/>
    </source>
</evidence>
<dbReference type="Proteomes" id="UP000037035">
    <property type="component" value="Unassembled WGS sequence"/>
</dbReference>
<evidence type="ECO:0000259" key="6">
    <source>
        <dbReference type="Pfam" id="PF05699"/>
    </source>
</evidence>
<feature type="domain" description="HAT C-terminal dimerisation" evidence="6">
    <location>
        <begin position="137"/>
        <end position="217"/>
    </location>
</feature>
<keyword evidence="8" id="KW-1185">Reference proteome</keyword>
<dbReference type="OrthoDB" id="1607513at2759"/>
<proteinExistence type="predicted"/>
<keyword evidence="3" id="KW-0863">Zinc-finger</keyword>
<dbReference type="InterPro" id="IPR008906">
    <property type="entry name" value="HATC_C_dom"/>
</dbReference>
<comment type="subcellular location">
    <subcellularLocation>
        <location evidence="1">Nucleus</location>
    </subcellularLocation>
</comment>
<dbReference type="Pfam" id="PF05699">
    <property type="entry name" value="Dimer_Tnp_hAT"/>
    <property type="match status" value="1"/>
</dbReference>
<evidence type="ECO:0000313" key="8">
    <source>
        <dbReference type="Proteomes" id="UP000037035"/>
    </source>
</evidence>
<evidence type="ECO:0000256" key="4">
    <source>
        <dbReference type="ARBA" id="ARBA00022833"/>
    </source>
</evidence>
<dbReference type="GO" id="GO:0008270">
    <property type="term" value="F:zinc ion binding"/>
    <property type="evidence" value="ECO:0007669"/>
    <property type="project" value="UniProtKB-KW"/>
</dbReference>
<organism evidence="7 8">
    <name type="scientific">Puccinia sorghi</name>
    <dbReference type="NCBI Taxonomy" id="27349"/>
    <lineage>
        <taxon>Eukaryota</taxon>
        <taxon>Fungi</taxon>
        <taxon>Dikarya</taxon>
        <taxon>Basidiomycota</taxon>
        <taxon>Pucciniomycotina</taxon>
        <taxon>Pucciniomycetes</taxon>
        <taxon>Pucciniales</taxon>
        <taxon>Pucciniaceae</taxon>
        <taxon>Puccinia</taxon>
    </lineage>
</organism>
<protein>
    <recommendedName>
        <fullName evidence="6">HAT C-terminal dimerisation domain-containing protein</fullName>
    </recommendedName>
</protein>
<name>A0A0L6UPW4_9BASI</name>
<dbReference type="AlphaFoldDB" id="A0A0L6UPW4"/>
<dbReference type="InterPro" id="IPR012337">
    <property type="entry name" value="RNaseH-like_sf"/>
</dbReference>
<accession>A0A0L6UPW4</accession>
<keyword evidence="4" id="KW-0862">Zinc</keyword>
<dbReference type="PANTHER" id="PTHR46481:SF10">
    <property type="entry name" value="ZINC FINGER BED DOMAIN-CONTAINING PROTEIN 39"/>
    <property type="match status" value="1"/>
</dbReference>
<evidence type="ECO:0000256" key="1">
    <source>
        <dbReference type="ARBA" id="ARBA00004123"/>
    </source>
</evidence>
<dbReference type="VEuPathDB" id="FungiDB:VP01_473g7"/>
<dbReference type="GO" id="GO:0046983">
    <property type="term" value="F:protein dimerization activity"/>
    <property type="evidence" value="ECO:0007669"/>
    <property type="project" value="InterPro"/>
</dbReference>
<dbReference type="InterPro" id="IPR052035">
    <property type="entry name" value="ZnF_BED_domain_contain"/>
</dbReference>
<comment type="caution">
    <text evidence="7">The sequence shown here is derived from an EMBL/GenBank/DDBJ whole genome shotgun (WGS) entry which is preliminary data.</text>
</comment>
<evidence type="ECO:0000256" key="5">
    <source>
        <dbReference type="ARBA" id="ARBA00023242"/>
    </source>
</evidence>
<dbReference type="EMBL" id="LAVV01009878">
    <property type="protein sequence ID" value="KNZ49855.1"/>
    <property type="molecule type" value="Genomic_DNA"/>
</dbReference>
<keyword evidence="5" id="KW-0539">Nucleus</keyword>
<sequence>MSTTGNLVLLQVSNAQHGLTHLYVAYQKHLLHKNQKYLVLALEKPAPICAMILDPQIKLRHLKKNQFFLSKHNISSLTVEEALQKFKFEVCSFDCSPSKMNPSIISLKKVKKKSVMLSSIEANIFGESTISTNLSAEIDQYITEVNEKPTTNIFTYWSQHKKVYPLLLLMAKSYLGIPATSAPSKRVFSQSKTIIGSQQHSLSSTSIQNLVCMKDWYQKFNKIVDISSVTIPDSVTHSNDKSDVEARW</sequence>
<gene>
    <name evidence="7" type="ORF">VP01_473g7</name>
</gene>
<evidence type="ECO:0000256" key="3">
    <source>
        <dbReference type="ARBA" id="ARBA00022771"/>
    </source>
</evidence>
<keyword evidence="2" id="KW-0479">Metal-binding</keyword>